<dbReference type="EMBL" id="JBHUME010000021">
    <property type="protein sequence ID" value="MFD2615688.1"/>
    <property type="molecule type" value="Genomic_DNA"/>
</dbReference>
<organism evidence="2 3">
    <name type="scientific">Paenibacillus gansuensis</name>
    <dbReference type="NCBI Taxonomy" id="306542"/>
    <lineage>
        <taxon>Bacteria</taxon>
        <taxon>Bacillati</taxon>
        <taxon>Bacillota</taxon>
        <taxon>Bacilli</taxon>
        <taxon>Bacillales</taxon>
        <taxon>Paenibacillaceae</taxon>
        <taxon>Paenibacillus</taxon>
    </lineage>
</organism>
<comment type="caution">
    <text evidence="2">The sequence shown here is derived from an EMBL/GenBank/DDBJ whole genome shotgun (WGS) entry which is preliminary data.</text>
</comment>
<dbReference type="Pfam" id="PF13302">
    <property type="entry name" value="Acetyltransf_3"/>
    <property type="match status" value="1"/>
</dbReference>
<dbReference type="PROSITE" id="PS51186">
    <property type="entry name" value="GNAT"/>
    <property type="match status" value="1"/>
</dbReference>
<reference evidence="3" key="1">
    <citation type="journal article" date="2019" name="Int. J. Syst. Evol. Microbiol.">
        <title>The Global Catalogue of Microorganisms (GCM) 10K type strain sequencing project: providing services to taxonomists for standard genome sequencing and annotation.</title>
        <authorList>
            <consortium name="The Broad Institute Genomics Platform"/>
            <consortium name="The Broad Institute Genome Sequencing Center for Infectious Disease"/>
            <person name="Wu L."/>
            <person name="Ma J."/>
        </authorList>
    </citation>
    <scope>NUCLEOTIDE SEQUENCE [LARGE SCALE GENOMIC DNA]</scope>
    <source>
        <strain evidence="3">KCTC 3950</strain>
    </source>
</reference>
<dbReference type="SUPFAM" id="SSF55729">
    <property type="entry name" value="Acyl-CoA N-acyltransferases (Nat)"/>
    <property type="match status" value="1"/>
</dbReference>
<gene>
    <name evidence="2" type="ORF">ACFSUF_25090</name>
</gene>
<dbReference type="PANTHER" id="PTHR43610">
    <property type="entry name" value="BLL6696 PROTEIN"/>
    <property type="match status" value="1"/>
</dbReference>
<feature type="domain" description="N-acetyltransferase" evidence="1">
    <location>
        <begin position="32"/>
        <end position="182"/>
    </location>
</feature>
<accession>A0ABW5PLX8</accession>
<keyword evidence="2" id="KW-0012">Acyltransferase</keyword>
<keyword evidence="2" id="KW-0808">Transferase</keyword>
<evidence type="ECO:0000259" key="1">
    <source>
        <dbReference type="PROSITE" id="PS51186"/>
    </source>
</evidence>
<dbReference type="InterPro" id="IPR000182">
    <property type="entry name" value="GNAT_dom"/>
</dbReference>
<dbReference type="Proteomes" id="UP001597541">
    <property type="component" value="Unassembled WGS sequence"/>
</dbReference>
<keyword evidence="3" id="KW-1185">Reference proteome</keyword>
<proteinExistence type="predicted"/>
<dbReference type="GO" id="GO:0016746">
    <property type="term" value="F:acyltransferase activity"/>
    <property type="evidence" value="ECO:0007669"/>
    <property type="project" value="UniProtKB-KW"/>
</dbReference>
<dbReference type="EC" id="2.3.-.-" evidence="2"/>
<protein>
    <submittedName>
        <fullName evidence="2">GNAT family N-acetyltransferase</fullName>
        <ecNumber evidence="2">2.3.-.-</ecNumber>
    </submittedName>
</protein>
<sequence>MNEFFQTDIVLENDIVRLVPFNESYECGLRKIIFDKGITQSTGNYIVTNEDFKEYMSRTLSSRRDGASYPFIVIHKTSGQVAGSTRFGNMVFQSKRLEIGWTWYGEVYRGTGINKATKYELLTFAFEKLNFNRVQFSVDTDNLRSQKAVLKLGAKQEGIFRSNYINAKGEPRDDVYFSIIKSEWPGIKATEFSEFTS</sequence>
<dbReference type="RefSeq" id="WP_377607819.1">
    <property type="nucleotide sequence ID" value="NZ_JBHUME010000021.1"/>
</dbReference>
<name>A0ABW5PLX8_9BACL</name>
<dbReference type="PANTHER" id="PTHR43610:SF1">
    <property type="entry name" value="N-ACETYLTRANSFERASE DOMAIN-CONTAINING PROTEIN"/>
    <property type="match status" value="1"/>
</dbReference>
<dbReference type="Gene3D" id="3.40.630.30">
    <property type="match status" value="1"/>
</dbReference>
<evidence type="ECO:0000313" key="3">
    <source>
        <dbReference type="Proteomes" id="UP001597541"/>
    </source>
</evidence>
<evidence type="ECO:0000313" key="2">
    <source>
        <dbReference type="EMBL" id="MFD2615688.1"/>
    </source>
</evidence>
<dbReference type="InterPro" id="IPR016181">
    <property type="entry name" value="Acyl_CoA_acyltransferase"/>
</dbReference>